<keyword evidence="6" id="KW-0675">Receptor</keyword>
<sequence length="541" mass="61438">MSLVLEAAHPFQTKNTTGDQQIMSEAMMSVAARLMGEELNGCTLTLIGGSLETRRIFSQLATLLNIPYQMTSKQLDPGQRLDIRWIQSICDAFFIFIQKEEEENEGEANDLLLAKTYLSSTRSDIPWNYNGKYIFFNFAGRRITDAAITRNKGNFGMENLATTHLLQKTQNVLFIWEHPDHRRAEISTHWLYSDRPFRYLTTYQNSRFSRNVDFFPDKVSNLHGFPLVAKAFSHAPSVFGNLDEDGITFHPSGGEDVEFVRHVAKYLNASLVWKHPGPELWGNLFPNNTYTGLVGQVAAGDGDIGVANVFITFTRSLFTSFSYPYTYDRACFITPAPRPLPRWISLILPFTPLSSEAPIKTIAQLAKSNLWVLGASNYWKILFSESNNPYLHALTPKYIDVFNTVPSFRDIAEKGDAVLVENRNHLEYIQKRFYTTKTGESPLRLQEECITTYSVGALMVKNSALKASVDRVIHYMQSAAFMSKFYSDVLRQHSLDTTHENKGPSWLDMHDGELREGPQVDKTHIHLHACTEYGSCAFMLV</sequence>
<organism evidence="8 9">
    <name type="scientific">Halocaridina rubra</name>
    <name type="common">Hawaiian red shrimp</name>
    <dbReference type="NCBI Taxonomy" id="373956"/>
    <lineage>
        <taxon>Eukaryota</taxon>
        <taxon>Metazoa</taxon>
        <taxon>Ecdysozoa</taxon>
        <taxon>Arthropoda</taxon>
        <taxon>Crustacea</taxon>
        <taxon>Multicrustacea</taxon>
        <taxon>Malacostraca</taxon>
        <taxon>Eumalacostraca</taxon>
        <taxon>Eucarida</taxon>
        <taxon>Decapoda</taxon>
        <taxon>Pleocyemata</taxon>
        <taxon>Caridea</taxon>
        <taxon>Atyoidea</taxon>
        <taxon>Atyidae</taxon>
        <taxon>Halocaridina</taxon>
    </lineage>
</organism>
<gene>
    <name evidence="8" type="ORF">SK128_012805</name>
</gene>
<keyword evidence="7" id="KW-0325">Glycoprotein</keyword>
<dbReference type="PANTHER" id="PTHR42643">
    <property type="entry name" value="IONOTROPIC RECEPTOR 20A-RELATED"/>
    <property type="match status" value="1"/>
</dbReference>
<dbReference type="Gene3D" id="3.40.190.10">
    <property type="entry name" value="Periplasmic binding protein-like II"/>
    <property type="match status" value="1"/>
</dbReference>
<keyword evidence="5" id="KW-0472">Membrane</keyword>
<dbReference type="GO" id="GO:0005886">
    <property type="term" value="C:plasma membrane"/>
    <property type="evidence" value="ECO:0007669"/>
    <property type="project" value="UniProtKB-SubCell"/>
</dbReference>
<keyword evidence="9" id="KW-1185">Reference proteome</keyword>
<dbReference type="EMBL" id="JAXCGZ010011850">
    <property type="protein sequence ID" value="KAK7074040.1"/>
    <property type="molecule type" value="Genomic_DNA"/>
</dbReference>
<evidence type="ECO:0000256" key="7">
    <source>
        <dbReference type="ARBA" id="ARBA00023180"/>
    </source>
</evidence>
<dbReference type="Proteomes" id="UP001381693">
    <property type="component" value="Unassembled WGS sequence"/>
</dbReference>
<evidence type="ECO:0000313" key="8">
    <source>
        <dbReference type="EMBL" id="KAK7074040.1"/>
    </source>
</evidence>
<dbReference type="InterPro" id="IPR052192">
    <property type="entry name" value="Insect_Ionotropic_Sensory_Rcpt"/>
</dbReference>
<evidence type="ECO:0000256" key="6">
    <source>
        <dbReference type="ARBA" id="ARBA00023170"/>
    </source>
</evidence>
<keyword evidence="3" id="KW-0812">Transmembrane</keyword>
<keyword evidence="4" id="KW-1133">Transmembrane helix</keyword>
<comment type="subcellular location">
    <subcellularLocation>
        <location evidence="1">Cell membrane</location>
        <topology evidence="1">Multi-pass membrane protein</topology>
    </subcellularLocation>
</comment>
<keyword evidence="2" id="KW-1003">Cell membrane</keyword>
<evidence type="ECO:0000256" key="5">
    <source>
        <dbReference type="ARBA" id="ARBA00023136"/>
    </source>
</evidence>
<dbReference type="PANTHER" id="PTHR42643:SF39">
    <property type="entry name" value="IONOTROPIC RECEPTOR 56A-RELATED"/>
    <property type="match status" value="1"/>
</dbReference>
<evidence type="ECO:0000313" key="9">
    <source>
        <dbReference type="Proteomes" id="UP001381693"/>
    </source>
</evidence>
<evidence type="ECO:0000256" key="4">
    <source>
        <dbReference type="ARBA" id="ARBA00022989"/>
    </source>
</evidence>
<dbReference type="AlphaFoldDB" id="A0AAN8WX91"/>
<evidence type="ECO:0000256" key="2">
    <source>
        <dbReference type="ARBA" id="ARBA00022475"/>
    </source>
</evidence>
<reference evidence="8 9" key="1">
    <citation type="submission" date="2023-11" db="EMBL/GenBank/DDBJ databases">
        <title>Halocaridina rubra genome assembly.</title>
        <authorList>
            <person name="Smith C."/>
        </authorList>
    </citation>
    <scope>NUCLEOTIDE SEQUENCE [LARGE SCALE GENOMIC DNA]</scope>
    <source>
        <strain evidence="8">EP-1</strain>
        <tissue evidence="8">Whole</tissue>
    </source>
</reference>
<protein>
    <submittedName>
        <fullName evidence="8">Uncharacterized protein</fullName>
    </submittedName>
</protein>
<name>A0AAN8WX91_HALRR</name>
<proteinExistence type="predicted"/>
<dbReference type="SUPFAM" id="SSF53850">
    <property type="entry name" value="Periplasmic binding protein-like II"/>
    <property type="match status" value="1"/>
</dbReference>
<accession>A0AAN8WX91</accession>
<comment type="caution">
    <text evidence="8">The sequence shown here is derived from an EMBL/GenBank/DDBJ whole genome shotgun (WGS) entry which is preliminary data.</text>
</comment>
<evidence type="ECO:0000256" key="1">
    <source>
        <dbReference type="ARBA" id="ARBA00004651"/>
    </source>
</evidence>
<evidence type="ECO:0000256" key="3">
    <source>
        <dbReference type="ARBA" id="ARBA00022692"/>
    </source>
</evidence>